<feature type="domain" description="Flagellar hook-associated protein 2 C-terminal" evidence="7">
    <location>
        <begin position="712"/>
        <end position="786"/>
    </location>
</feature>
<keyword evidence="9" id="KW-1185">Reference proteome</keyword>
<evidence type="ECO:0000259" key="7">
    <source>
        <dbReference type="Pfam" id="PF07195"/>
    </source>
</evidence>
<evidence type="ECO:0000256" key="4">
    <source>
        <dbReference type="ARBA" id="ARBA00023143"/>
    </source>
</evidence>
<keyword evidence="8" id="KW-0969">Cilium</keyword>
<dbReference type="InterPro" id="IPR010809">
    <property type="entry name" value="FliD_C"/>
</dbReference>
<protein>
    <recommendedName>
        <fullName evidence="5">Flagellar hook-associated protein 2</fullName>
        <shortName evidence="5">HAP2</shortName>
    </recommendedName>
    <alternativeName>
        <fullName evidence="5">Flagellar cap protein</fullName>
    </alternativeName>
</protein>
<dbReference type="OrthoDB" id="5241527at2"/>
<accession>A0A516SL86</accession>
<keyword evidence="8" id="KW-0282">Flagellum</keyword>
<dbReference type="KEGG" id="cari:FNU76_22585"/>
<keyword evidence="5" id="KW-0964">Secreted</keyword>
<evidence type="ECO:0000256" key="5">
    <source>
        <dbReference type="RuleBase" id="RU362066"/>
    </source>
</evidence>
<evidence type="ECO:0000256" key="2">
    <source>
        <dbReference type="ARBA" id="ARBA00011255"/>
    </source>
</evidence>
<dbReference type="GO" id="GO:0009424">
    <property type="term" value="C:bacterial-type flagellum hook"/>
    <property type="evidence" value="ECO:0007669"/>
    <property type="project" value="UniProtKB-UniRule"/>
</dbReference>
<evidence type="ECO:0000313" key="9">
    <source>
        <dbReference type="Proteomes" id="UP000317550"/>
    </source>
</evidence>
<evidence type="ECO:0000259" key="6">
    <source>
        <dbReference type="Pfam" id="PF02465"/>
    </source>
</evidence>
<comment type="subunit">
    <text evidence="2 5">Homopentamer.</text>
</comment>
<organism evidence="8 9">
    <name type="scientific">Chitinimonas arctica</name>
    <dbReference type="NCBI Taxonomy" id="2594795"/>
    <lineage>
        <taxon>Bacteria</taxon>
        <taxon>Pseudomonadati</taxon>
        <taxon>Pseudomonadota</taxon>
        <taxon>Betaproteobacteria</taxon>
        <taxon>Neisseriales</taxon>
        <taxon>Chitinibacteraceae</taxon>
        <taxon>Chitinimonas</taxon>
    </lineage>
</organism>
<gene>
    <name evidence="8" type="ORF">FNU76_22585</name>
</gene>
<comment type="function">
    <text evidence="5">Required for morphogenesis and for the elongation of the flagellar filament by facilitating polymerization of the flagellin monomers at the tip of growing filament. Forms a capping structure, which prevents flagellin subunits (transported through the central channel of the flagellum) from leaking out without polymerization at the distal end.</text>
</comment>
<comment type="subcellular location">
    <subcellularLocation>
        <location evidence="5">Secreted</location>
    </subcellularLocation>
    <subcellularLocation>
        <location evidence="5">Bacterial flagellum</location>
    </subcellularLocation>
</comment>
<evidence type="ECO:0000256" key="1">
    <source>
        <dbReference type="ARBA" id="ARBA00009764"/>
    </source>
</evidence>
<dbReference type="GO" id="GO:0005576">
    <property type="term" value="C:extracellular region"/>
    <property type="evidence" value="ECO:0007669"/>
    <property type="project" value="UniProtKB-SubCell"/>
</dbReference>
<dbReference type="GO" id="GO:0071973">
    <property type="term" value="P:bacterial-type flagellum-dependent cell motility"/>
    <property type="evidence" value="ECO:0007669"/>
    <property type="project" value="TreeGrafter"/>
</dbReference>
<dbReference type="GO" id="GO:0009421">
    <property type="term" value="C:bacterial-type flagellum filament cap"/>
    <property type="evidence" value="ECO:0007669"/>
    <property type="project" value="InterPro"/>
</dbReference>
<dbReference type="Pfam" id="PF07195">
    <property type="entry name" value="FliD_C"/>
    <property type="match status" value="2"/>
</dbReference>
<reference evidence="9" key="1">
    <citation type="submission" date="2019-07" db="EMBL/GenBank/DDBJ databases">
        <title>Chitinimonas sp. nov., isolated from Ny-Alesund, arctica soil.</title>
        <authorList>
            <person name="Xu Q."/>
            <person name="Peng F."/>
        </authorList>
    </citation>
    <scope>NUCLEOTIDE SEQUENCE [LARGE SCALE GENOMIC DNA]</scope>
    <source>
        <strain evidence="9">R3-44</strain>
    </source>
</reference>
<dbReference type="EMBL" id="CP041730">
    <property type="protein sequence ID" value="QDQ28915.1"/>
    <property type="molecule type" value="Genomic_DNA"/>
</dbReference>
<sequence length="802" mass="80597">MALTSTGLGSGLNVEDLVSKLVAAEREQPQRQITQKAASATAKLTALGTLRGALANFQSAARALNSTGQFLQPVASSSDASSVTASASPIAGIGSQSIEVSQLAQSQRIKTGVYSSVDAVIGTGTLLIDFGSITDNTGGVINADANGVYSGAKFTTNPKKSATSITIDAQHNTLNGVRDAVNSANAGVTASIINDGSGYRLVLSSNDTGASNAMRITVADGDGASSDTTGLSSLAYNPAQAAGAGQNLTEVQAGKSAKLKVNGIAVTNESNTASDIVTGLSFNLLKVTTAPVTINVGRDSTNAGKNMEAFVKSYNELKQNLTDLSFYDPASKQAGVLQGEAIVRTVQSQLRGVMNGVLSGGFTRLADVGVGFAKSGAMTYDSTKFAAAVSSNAGAVASLFGSYGVSTDSQVRYFSATTGTQPGNYAVQISQIATQASLAGSAAVPVSNIVVDSNNDSLTVNVDGTASGAITLTAGTYATPAAMAAELQSKINADATLSGAGVSVAVSYDNGARKFIVTSNSTGVSSNVSVLSVDTNTASTLGLTVASGTAGSPGVSGALTAAQPLTGSVLIDADNDTFTIKVDGISSAAISLNQGTYASPSELANAMQSKINGDVTLKAAGAAVSVVYDSATGKFQINSSRYGAASTVAMTSVDTNSAATLGLDVATGTAGLDVAGSIGMTAAVGNGQYLTGAGAANGLKMLINGGSVGNRGSVAFNRGFAFQLDGALDTMLSANGSLTTRTNSLNTGLKDLEGQMTKLNKRLGDVEKRYRTQFTSLDVTISRLQQTSNFLTQQLSALSAQS</sequence>
<dbReference type="Proteomes" id="UP000317550">
    <property type="component" value="Chromosome"/>
</dbReference>
<dbReference type="GO" id="GO:0007155">
    <property type="term" value="P:cell adhesion"/>
    <property type="evidence" value="ECO:0007669"/>
    <property type="project" value="InterPro"/>
</dbReference>
<proteinExistence type="inferred from homology"/>
<dbReference type="InterPro" id="IPR040026">
    <property type="entry name" value="FliD"/>
</dbReference>
<name>A0A516SL86_9NEIS</name>
<feature type="coiled-coil region" evidence="5">
    <location>
        <begin position="749"/>
        <end position="801"/>
    </location>
</feature>
<evidence type="ECO:0000256" key="3">
    <source>
        <dbReference type="ARBA" id="ARBA00023054"/>
    </source>
</evidence>
<dbReference type="PANTHER" id="PTHR30288">
    <property type="entry name" value="FLAGELLAR CAP/ASSEMBLY PROTEIN FLID"/>
    <property type="match status" value="1"/>
</dbReference>
<dbReference type="RefSeq" id="WP_144280298.1">
    <property type="nucleotide sequence ID" value="NZ_CP041730.1"/>
</dbReference>
<dbReference type="InterPro" id="IPR003481">
    <property type="entry name" value="FliD_N"/>
</dbReference>
<keyword evidence="3 5" id="KW-0175">Coiled coil</keyword>
<keyword evidence="4 5" id="KW-0975">Bacterial flagellum</keyword>
<feature type="domain" description="Flagellar hook-associated protein 2 N-terminal" evidence="6">
    <location>
        <begin position="10"/>
        <end position="107"/>
    </location>
</feature>
<comment type="similarity">
    <text evidence="1 5">Belongs to the FliD family.</text>
</comment>
<dbReference type="AlphaFoldDB" id="A0A516SL86"/>
<feature type="domain" description="Flagellar hook-associated protein 2 C-terminal" evidence="7">
    <location>
        <begin position="254"/>
        <end position="403"/>
    </location>
</feature>
<keyword evidence="8" id="KW-0966">Cell projection</keyword>
<evidence type="ECO:0000313" key="8">
    <source>
        <dbReference type="EMBL" id="QDQ28915.1"/>
    </source>
</evidence>
<dbReference type="PANTHER" id="PTHR30288:SF0">
    <property type="entry name" value="FLAGELLAR HOOK-ASSOCIATED PROTEIN 2"/>
    <property type="match status" value="1"/>
</dbReference>
<dbReference type="Pfam" id="PF02465">
    <property type="entry name" value="FliD_N"/>
    <property type="match status" value="1"/>
</dbReference>